<proteinExistence type="inferred from homology"/>
<dbReference type="Proteomes" id="UP000549971">
    <property type="component" value="Unassembled WGS sequence"/>
</dbReference>
<comment type="cofactor">
    <cofactor evidence="1">
        <name>Mg(2+)</name>
        <dbReference type="ChEBI" id="CHEBI:18420"/>
    </cofactor>
</comment>
<evidence type="ECO:0000259" key="5">
    <source>
        <dbReference type="PROSITE" id="PS51462"/>
    </source>
</evidence>
<keyword evidence="3 4" id="KW-0378">Hydrolase</keyword>
<dbReference type="SUPFAM" id="SSF55811">
    <property type="entry name" value="Nudix"/>
    <property type="match status" value="1"/>
</dbReference>
<feature type="domain" description="Nudix hydrolase" evidence="5">
    <location>
        <begin position="1"/>
        <end position="131"/>
    </location>
</feature>
<name>A0A7W9J704_9ACTN</name>
<dbReference type="PROSITE" id="PS51462">
    <property type="entry name" value="NUDIX"/>
    <property type="match status" value="1"/>
</dbReference>
<comment type="caution">
    <text evidence="6">The sequence shown here is derived from an EMBL/GenBank/DDBJ whole genome shotgun (WGS) entry which is preliminary data.</text>
</comment>
<dbReference type="InterPro" id="IPR020084">
    <property type="entry name" value="NUDIX_hydrolase_CS"/>
</dbReference>
<dbReference type="PANTHER" id="PTHR43046:SF16">
    <property type="entry name" value="ADP-RIBOSE PYROPHOSPHATASE YJHB-RELATED"/>
    <property type="match status" value="1"/>
</dbReference>
<gene>
    <name evidence="6" type="ORF">HDA39_003513</name>
</gene>
<dbReference type="PRINTS" id="PR00502">
    <property type="entry name" value="NUDIXFAMILY"/>
</dbReference>
<dbReference type="GO" id="GO:0016787">
    <property type="term" value="F:hydrolase activity"/>
    <property type="evidence" value="ECO:0007669"/>
    <property type="project" value="UniProtKB-KW"/>
</dbReference>
<evidence type="ECO:0000256" key="1">
    <source>
        <dbReference type="ARBA" id="ARBA00001946"/>
    </source>
</evidence>
<evidence type="ECO:0000256" key="4">
    <source>
        <dbReference type="RuleBase" id="RU003476"/>
    </source>
</evidence>
<dbReference type="RefSeq" id="WP_184796253.1">
    <property type="nucleotide sequence ID" value="NZ_JACHMY010000001.1"/>
</dbReference>
<dbReference type="InterPro" id="IPR000086">
    <property type="entry name" value="NUDIX_hydrolase_dom"/>
</dbReference>
<evidence type="ECO:0000256" key="2">
    <source>
        <dbReference type="ARBA" id="ARBA00005582"/>
    </source>
</evidence>
<evidence type="ECO:0000313" key="6">
    <source>
        <dbReference type="EMBL" id="MBB5836779.1"/>
    </source>
</evidence>
<reference evidence="6 7" key="1">
    <citation type="submission" date="2020-08" db="EMBL/GenBank/DDBJ databases">
        <title>Sequencing the genomes of 1000 actinobacteria strains.</title>
        <authorList>
            <person name="Klenk H.-P."/>
        </authorList>
    </citation>
    <scope>NUCLEOTIDE SEQUENCE [LARGE SCALE GENOMIC DNA]</scope>
    <source>
        <strain evidence="6 7">DSM 28967</strain>
    </source>
</reference>
<protein>
    <submittedName>
        <fullName evidence="6">ADP-ribose pyrophosphatase YjhB (NUDIX family)</fullName>
    </submittedName>
</protein>
<organism evidence="6 7">
    <name type="scientific">Kribbella italica</name>
    <dbReference type="NCBI Taxonomy" id="1540520"/>
    <lineage>
        <taxon>Bacteria</taxon>
        <taxon>Bacillati</taxon>
        <taxon>Actinomycetota</taxon>
        <taxon>Actinomycetes</taxon>
        <taxon>Propionibacteriales</taxon>
        <taxon>Kribbellaceae</taxon>
        <taxon>Kribbella</taxon>
    </lineage>
</organism>
<dbReference type="Pfam" id="PF00293">
    <property type="entry name" value="NUDIX"/>
    <property type="match status" value="1"/>
</dbReference>
<sequence length="152" mass="16228">MIRAGIILLTDDGVAAIERVRSGRRYHTLPGGGVEPGETSAEAAVRESHEELGLIVKLHGLAAVVNFRLTTQHYYVATALSGTFGTGTGAELTSPPTSDSGSYRAVWLPPTDLTHQSLRPTPIATALQHAASPHHLLETWLAEPPTFDEEPT</sequence>
<evidence type="ECO:0000313" key="7">
    <source>
        <dbReference type="Proteomes" id="UP000549971"/>
    </source>
</evidence>
<dbReference type="InterPro" id="IPR015797">
    <property type="entry name" value="NUDIX_hydrolase-like_dom_sf"/>
</dbReference>
<accession>A0A7W9J704</accession>
<keyword evidence="7" id="KW-1185">Reference proteome</keyword>
<dbReference type="Gene3D" id="3.90.79.10">
    <property type="entry name" value="Nucleoside Triphosphate Pyrophosphohydrolase"/>
    <property type="match status" value="1"/>
</dbReference>
<dbReference type="InterPro" id="IPR020476">
    <property type="entry name" value="Nudix_hydrolase"/>
</dbReference>
<comment type="similarity">
    <text evidence="2 4">Belongs to the Nudix hydrolase family.</text>
</comment>
<dbReference type="EMBL" id="JACHMY010000001">
    <property type="protein sequence ID" value="MBB5836779.1"/>
    <property type="molecule type" value="Genomic_DNA"/>
</dbReference>
<dbReference type="AlphaFoldDB" id="A0A7W9J704"/>
<dbReference type="PANTHER" id="PTHR43046">
    <property type="entry name" value="GDP-MANNOSE MANNOSYL HYDROLASE"/>
    <property type="match status" value="1"/>
</dbReference>
<dbReference type="PROSITE" id="PS00893">
    <property type="entry name" value="NUDIX_BOX"/>
    <property type="match status" value="1"/>
</dbReference>
<evidence type="ECO:0000256" key="3">
    <source>
        <dbReference type="ARBA" id="ARBA00022801"/>
    </source>
</evidence>